<dbReference type="EMBL" id="AY131267">
    <property type="protein sequence ID" value="AAR04657.1"/>
    <property type="molecule type" value="Genomic_DNA"/>
</dbReference>
<dbReference type="Proteomes" id="UP000002114">
    <property type="component" value="Segment"/>
</dbReference>
<sequence length="106" mass="12466">MSEYRNFFTIIPANIRYDKTIPVGAKFLYSDISDLINQDGFCLAGDKYFMNTCQSSQATIQRWLTYLEKNGYIDRTVKYKDGTKEIEERRIRITSNNPTLNIMYKP</sequence>
<dbReference type="KEGG" id="vg:3726130"/>
<evidence type="ECO:0000313" key="1">
    <source>
        <dbReference type="EMBL" id="AAR04657.1"/>
    </source>
</evidence>
<dbReference type="GeneID" id="3726130"/>
<dbReference type="Gene3D" id="1.10.10.10">
    <property type="entry name" value="Winged helix-like DNA-binding domain superfamily/Winged helix DNA-binding domain"/>
    <property type="match status" value="1"/>
</dbReference>
<keyword evidence="2" id="KW-1185">Reference proteome</keyword>
<accession>A8YQL9</accession>
<evidence type="ECO:0000313" key="2">
    <source>
        <dbReference type="Proteomes" id="UP000002114"/>
    </source>
</evidence>
<evidence type="ECO:0008006" key="3">
    <source>
        <dbReference type="Google" id="ProtNLM"/>
    </source>
</evidence>
<dbReference type="RefSeq" id="YP_358791.1">
    <property type="nucleotide sequence ID" value="NC_007501.1"/>
</dbReference>
<dbReference type="OrthoDB" id="25782at10239"/>
<gene>
    <name evidence="1" type="primary">ORF33</name>
</gene>
<reference evidence="1 2" key="1">
    <citation type="journal article" date="2006" name="Arch. Virol.">
        <title>The genome of the virulent phage Lc-Nu of probiotic Lactobacillus rhamnosus, and comparative genomics with Lactobacillus casei phages.</title>
        <authorList>
            <person name="Tuohimaa A."/>
            <person name="Riipinen K.A."/>
            <person name="Brandt K."/>
            <person name="Alatossava T."/>
        </authorList>
    </citation>
    <scope>NUCLEOTIDE SEQUENCE</scope>
</reference>
<proteinExistence type="predicted"/>
<dbReference type="InterPro" id="IPR036388">
    <property type="entry name" value="WH-like_DNA-bd_sf"/>
</dbReference>
<organism evidence="1 2">
    <name type="scientific">Lactobacillus phage Lc-Nu</name>
    <dbReference type="NCBI Taxonomy" id="146269"/>
    <lineage>
        <taxon>Viruses</taxon>
        <taxon>Duplodnaviria</taxon>
        <taxon>Heunggongvirae</taxon>
        <taxon>Uroviricota</taxon>
        <taxon>Caudoviricetes</taxon>
        <taxon>Lacnuvirus</taxon>
        <taxon>Lacnuvirus LcNu</taxon>
    </lineage>
</organism>
<name>A8YQL9_9CAUD</name>
<protein>
    <recommendedName>
        <fullName evidence="3">Helix-turn-helix domain-containing protein</fullName>
    </recommendedName>
</protein>